<dbReference type="PANTHER" id="PTHR36835:SF1">
    <property type="entry name" value="CYTOCHROME BO(3) UBIQUINOL OXIDASE SUBUNIT 4"/>
    <property type="match status" value="1"/>
</dbReference>
<dbReference type="GO" id="GO:0019646">
    <property type="term" value="P:aerobic electron transport chain"/>
    <property type="evidence" value="ECO:0007669"/>
    <property type="project" value="TreeGrafter"/>
</dbReference>
<comment type="caution">
    <text evidence="19">The sequence shown here is derived from an EMBL/GenBank/DDBJ whole genome shotgun (WGS) entry which is preliminary data.</text>
</comment>
<keyword evidence="5" id="KW-0813">Transport</keyword>
<accession>A0A418PYG4</accession>
<feature type="transmembrane region" description="Helical" evidence="18">
    <location>
        <begin position="57"/>
        <end position="76"/>
    </location>
</feature>
<evidence type="ECO:0000313" key="20">
    <source>
        <dbReference type="Proteomes" id="UP000285023"/>
    </source>
</evidence>
<dbReference type="InterPro" id="IPR014210">
    <property type="entry name" value="Cyt_o_ubiqinol_oxidase_su4"/>
</dbReference>
<comment type="similarity">
    <text evidence="2">Belongs to the cytochrome c oxidase bacterial subunit 4 family.</text>
</comment>
<dbReference type="PANTHER" id="PTHR36835">
    <property type="entry name" value="CYTOCHROME BO(3) UBIQUINOL OXIDASE SUBUNIT 4"/>
    <property type="match status" value="1"/>
</dbReference>
<evidence type="ECO:0000256" key="14">
    <source>
        <dbReference type="ARBA" id="ARBA00030211"/>
    </source>
</evidence>
<evidence type="ECO:0000256" key="7">
    <source>
        <dbReference type="ARBA" id="ARBA00022692"/>
    </source>
</evidence>
<dbReference type="GO" id="GO:0009319">
    <property type="term" value="C:cytochrome o ubiquinol oxidase complex"/>
    <property type="evidence" value="ECO:0007669"/>
    <property type="project" value="TreeGrafter"/>
</dbReference>
<evidence type="ECO:0000256" key="3">
    <source>
        <dbReference type="ARBA" id="ARBA00011700"/>
    </source>
</evidence>
<dbReference type="RefSeq" id="WP_119533737.1">
    <property type="nucleotide sequence ID" value="NZ_QXTF01000004.1"/>
</dbReference>
<keyword evidence="6" id="KW-1003">Cell membrane</keyword>
<dbReference type="OrthoDB" id="2375888at2"/>
<keyword evidence="8" id="KW-0249">Electron transport</keyword>
<evidence type="ECO:0000256" key="12">
    <source>
        <dbReference type="ARBA" id="ARBA00025694"/>
    </source>
</evidence>
<gene>
    <name evidence="19" type="primary">cyoD</name>
    <name evidence="19" type="ORF">D3M59_11065</name>
</gene>
<name>A0A418PYG4_9SPHN</name>
<comment type="function">
    <text evidence="12">Cytochrome bo(3) ubiquinol terminal oxidase is the component of the aerobic respiratory chain of E.coli that predominates when cells are grown at high aeration. Has proton pump activity across the membrane in addition to electron transfer, pumping 2 protons/electron.</text>
</comment>
<evidence type="ECO:0000256" key="18">
    <source>
        <dbReference type="SAM" id="Phobius"/>
    </source>
</evidence>
<protein>
    <recommendedName>
        <fullName evidence="4">Cytochrome bo(3) ubiquinol oxidase subunit 4</fullName>
    </recommendedName>
    <alternativeName>
        <fullName evidence="16">Cytochrome o ubiquinol oxidase subunit 4</fullName>
    </alternativeName>
    <alternativeName>
        <fullName evidence="13">Oxidase bo(3) subunit 4</fullName>
    </alternativeName>
    <alternativeName>
        <fullName evidence="14">Ubiquinol oxidase polypeptide IV</fullName>
    </alternativeName>
    <alternativeName>
        <fullName evidence="15">Ubiquinol oxidase subunit 4</fullName>
    </alternativeName>
</protein>
<dbReference type="AlphaFoldDB" id="A0A418PYG4"/>
<evidence type="ECO:0000256" key="10">
    <source>
        <dbReference type="ARBA" id="ARBA00023002"/>
    </source>
</evidence>
<evidence type="ECO:0000256" key="16">
    <source>
        <dbReference type="ARBA" id="ARBA00032185"/>
    </source>
</evidence>
<keyword evidence="10" id="KW-0560">Oxidoreductase</keyword>
<evidence type="ECO:0000256" key="17">
    <source>
        <dbReference type="SAM" id="MobiDB-lite"/>
    </source>
</evidence>
<evidence type="ECO:0000256" key="15">
    <source>
        <dbReference type="ARBA" id="ARBA00031887"/>
    </source>
</evidence>
<feature type="region of interest" description="Disordered" evidence="17">
    <location>
        <begin position="1"/>
        <end position="20"/>
    </location>
</feature>
<organism evidence="19 20">
    <name type="scientific">Sphingomonas edaphi</name>
    <dbReference type="NCBI Taxonomy" id="2315689"/>
    <lineage>
        <taxon>Bacteria</taxon>
        <taxon>Pseudomonadati</taxon>
        <taxon>Pseudomonadota</taxon>
        <taxon>Alphaproteobacteria</taxon>
        <taxon>Sphingomonadales</taxon>
        <taxon>Sphingomonadaceae</taxon>
        <taxon>Sphingomonas</taxon>
    </lineage>
</organism>
<comment type="subcellular location">
    <subcellularLocation>
        <location evidence="1">Cell membrane</location>
        <topology evidence="1">Multi-pass membrane protein</topology>
    </subcellularLocation>
</comment>
<keyword evidence="9 18" id="KW-1133">Transmembrane helix</keyword>
<reference evidence="19 20" key="1">
    <citation type="submission" date="2018-09" db="EMBL/GenBank/DDBJ databases">
        <title>Sphingomonas sp. DAC4.</title>
        <authorList>
            <person name="Seo T."/>
        </authorList>
    </citation>
    <scope>NUCLEOTIDE SEQUENCE [LARGE SCALE GENOMIC DNA]</scope>
    <source>
        <strain evidence="19 20">DAC4</strain>
    </source>
</reference>
<evidence type="ECO:0000256" key="4">
    <source>
        <dbReference type="ARBA" id="ARBA00014689"/>
    </source>
</evidence>
<evidence type="ECO:0000256" key="11">
    <source>
        <dbReference type="ARBA" id="ARBA00023136"/>
    </source>
</evidence>
<dbReference type="NCBIfam" id="TIGR02847">
    <property type="entry name" value="CyoD"/>
    <property type="match status" value="1"/>
</dbReference>
<feature type="transmembrane region" description="Helical" evidence="18">
    <location>
        <begin position="27"/>
        <end position="45"/>
    </location>
</feature>
<evidence type="ECO:0000256" key="9">
    <source>
        <dbReference type="ARBA" id="ARBA00022989"/>
    </source>
</evidence>
<keyword evidence="20" id="KW-1185">Reference proteome</keyword>
<dbReference type="Pfam" id="PF03626">
    <property type="entry name" value="COX4_pro"/>
    <property type="match status" value="1"/>
</dbReference>
<dbReference type="GO" id="GO:0005886">
    <property type="term" value="C:plasma membrane"/>
    <property type="evidence" value="ECO:0007669"/>
    <property type="project" value="UniProtKB-SubCell"/>
</dbReference>
<evidence type="ECO:0000256" key="5">
    <source>
        <dbReference type="ARBA" id="ARBA00022448"/>
    </source>
</evidence>
<keyword evidence="11 18" id="KW-0472">Membrane</keyword>
<evidence type="ECO:0000313" key="19">
    <source>
        <dbReference type="EMBL" id="RIX27083.1"/>
    </source>
</evidence>
<dbReference type="Proteomes" id="UP000285023">
    <property type="component" value="Unassembled WGS sequence"/>
</dbReference>
<feature type="transmembrane region" description="Helical" evidence="18">
    <location>
        <begin position="88"/>
        <end position="110"/>
    </location>
</feature>
<evidence type="ECO:0000256" key="1">
    <source>
        <dbReference type="ARBA" id="ARBA00004651"/>
    </source>
</evidence>
<dbReference type="GO" id="GO:0015078">
    <property type="term" value="F:proton transmembrane transporter activity"/>
    <property type="evidence" value="ECO:0007669"/>
    <property type="project" value="TreeGrafter"/>
</dbReference>
<dbReference type="GO" id="GO:0015990">
    <property type="term" value="P:electron transport coupled proton transport"/>
    <property type="evidence" value="ECO:0007669"/>
    <property type="project" value="InterPro"/>
</dbReference>
<evidence type="ECO:0000256" key="2">
    <source>
        <dbReference type="ARBA" id="ARBA00008079"/>
    </source>
</evidence>
<evidence type="ECO:0000256" key="6">
    <source>
        <dbReference type="ARBA" id="ARBA00022475"/>
    </source>
</evidence>
<evidence type="ECO:0000256" key="8">
    <source>
        <dbReference type="ARBA" id="ARBA00022982"/>
    </source>
</evidence>
<comment type="subunit">
    <text evidence="3">Heterooctamer of two A chains, two B chains, two C chains and two D chains.</text>
</comment>
<dbReference type="InterPro" id="IPR005171">
    <property type="entry name" value="Cyt_c_oxidase_su4_prok"/>
</dbReference>
<evidence type="ECO:0000256" key="13">
    <source>
        <dbReference type="ARBA" id="ARBA00030071"/>
    </source>
</evidence>
<proteinExistence type="inferred from homology"/>
<dbReference type="InterPro" id="IPR050968">
    <property type="entry name" value="Cytochrome_c_oxidase_bac_sub4"/>
</dbReference>
<dbReference type="EMBL" id="QXTF01000004">
    <property type="protein sequence ID" value="RIX27083.1"/>
    <property type="molecule type" value="Genomic_DNA"/>
</dbReference>
<dbReference type="GO" id="GO:0009486">
    <property type="term" value="F:cytochrome bo3 ubiquinol oxidase activity"/>
    <property type="evidence" value="ECO:0007669"/>
    <property type="project" value="InterPro"/>
</dbReference>
<sequence>MSPNHATTERAAGTHGEMEGHGSKRSYLIGFGLSAILTAIPFWLVMANPLGNDGATAALVIVFAVVQILVHTVCFLHVNTQSEGGWTMVAYIFTGVILLITIAGSLWIMYHLNTNMMPGMMTEQVSQTP</sequence>
<keyword evidence="7 18" id="KW-0812">Transmembrane</keyword>